<dbReference type="Proteomes" id="UP000030653">
    <property type="component" value="Unassembled WGS sequence"/>
</dbReference>
<protein>
    <submittedName>
        <fullName evidence="1">Uncharacterized protein</fullName>
    </submittedName>
</protein>
<evidence type="ECO:0000313" key="1">
    <source>
        <dbReference type="EMBL" id="EJU02478.1"/>
    </source>
</evidence>
<gene>
    <name evidence="1" type="ORF">DACRYDRAFT_22112</name>
</gene>
<dbReference type="RefSeq" id="XP_040629372.1">
    <property type="nucleotide sequence ID" value="XM_040772682.1"/>
</dbReference>
<sequence length="83" mass="10392">MLWWWTGGFRLDRWWSLRKYELFIRFSPTLGVRDESQDSKELPRCDRIIQRRFRIPYRQYLFHDVVLYRVGPGEVPSNRHRSY</sequence>
<dbReference type="AlphaFoldDB" id="M5GDK2"/>
<organism evidence="1 2">
    <name type="scientific">Dacryopinax primogenitus (strain DJM 731)</name>
    <name type="common">Brown rot fungus</name>
    <dbReference type="NCBI Taxonomy" id="1858805"/>
    <lineage>
        <taxon>Eukaryota</taxon>
        <taxon>Fungi</taxon>
        <taxon>Dikarya</taxon>
        <taxon>Basidiomycota</taxon>
        <taxon>Agaricomycotina</taxon>
        <taxon>Dacrymycetes</taxon>
        <taxon>Dacrymycetales</taxon>
        <taxon>Dacrymycetaceae</taxon>
        <taxon>Dacryopinax</taxon>
    </lineage>
</organism>
<reference evidence="1 2" key="1">
    <citation type="journal article" date="2012" name="Science">
        <title>The Paleozoic origin of enzymatic lignin decomposition reconstructed from 31 fungal genomes.</title>
        <authorList>
            <person name="Floudas D."/>
            <person name="Binder M."/>
            <person name="Riley R."/>
            <person name="Barry K."/>
            <person name="Blanchette R.A."/>
            <person name="Henrissat B."/>
            <person name="Martinez A.T."/>
            <person name="Otillar R."/>
            <person name="Spatafora J.W."/>
            <person name="Yadav J.S."/>
            <person name="Aerts A."/>
            <person name="Benoit I."/>
            <person name="Boyd A."/>
            <person name="Carlson A."/>
            <person name="Copeland A."/>
            <person name="Coutinho P.M."/>
            <person name="de Vries R.P."/>
            <person name="Ferreira P."/>
            <person name="Findley K."/>
            <person name="Foster B."/>
            <person name="Gaskell J."/>
            <person name="Glotzer D."/>
            <person name="Gorecki P."/>
            <person name="Heitman J."/>
            <person name="Hesse C."/>
            <person name="Hori C."/>
            <person name="Igarashi K."/>
            <person name="Jurgens J.A."/>
            <person name="Kallen N."/>
            <person name="Kersten P."/>
            <person name="Kohler A."/>
            <person name="Kuees U."/>
            <person name="Kumar T.K.A."/>
            <person name="Kuo A."/>
            <person name="LaButti K."/>
            <person name="Larrondo L.F."/>
            <person name="Lindquist E."/>
            <person name="Ling A."/>
            <person name="Lombard V."/>
            <person name="Lucas S."/>
            <person name="Lundell T."/>
            <person name="Martin R."/>
            <person name="McLaughlin D.J."/>
            <person name="Morgenstern I."/>
            <person name="Morin E."/>
            <person name="Murat C."/>
            <person name="Nagy L.G."/>
            <person name="Nolan M."/>
            <person name="Ohm R.A."/>
            <person name="Patyshakuliyeva A."/>
            <person name="Rokas A."/>
            <person name="Ruiz-Duenas F.J."/>
            <person name="Sabat G."/>
            <person name="Salamov A."/>
            <person name="Samejima M."/>
            <person name="Schmutz J."/>
            <person name="Slot J.C."/>
            <person name="St John F."/>
            <person name="Stenlid J."/>
            <person name="Sun H."/>
            <person name="Sun S."/>
            <person name="Syed K."/>
            <person name="Tsang A."/>
            <person name="Wiebenga A."/>
            <person name="Young D."/>
            <person name="Pisabarro A."/>
            <person name="Eastwood D.C."/>
            <person name="Martin F."/>
            <person name="Cullen D."/>
            <person name="Grigoriev I.V."/>
            <person name="Hibbett D.S."/>
        </authorList>
    </citation>
    <scope>NUCLEOTIDE SEQUENCE [LARGE SCALE GENOMIC DNA]</scope>
    <source>
        <strain evidence="1 2">DJM-731 SS1</strain>
    </source>
</reference>
<dbReference type="HOGENOM" id="CLU_2542528_0_0_1"/>
<dbReference type="EMBL" id="JH795862">
    <property type="protein sequence ID" value="EJU02478.1"/>
    <property type="molecule type" value="Genomic_DNA"/>
</dbReference>
<dbReference type="GeneID" id="63687744"/>
<name>M5GDK2_DACPD</name>
<accession>M5GDK2</accession>
<keyword evidence="2" id="KW-1185">Reference proteome</keyword>
<evidence type="ECO:0000313" key="2">
    <source>
        <dbReference type="Proteomes" id="UP000030653"/>
    </source>
</evidence>
<proteinExistence type="predicted"/>